<keyword evidence="3" id="KW-1185">Reference proteome</keyword>
<dbReference type="Pfam" id="PF14256">
    <property type="entry name" value="YwiC"/>
    <property type="match status" value="1"/>
</dbReference>
<evidence type="ECO:0008006" key="4">
    <source>
        <dbReference type="Google" id="ProtNLM"/>
    </source>
</evidence>
<keyword evidence="1" id="KW-0472">Membrane</keyword>
<dbReference type="OrthoDB" id="2380563at2"/>
<feature type="transmembrane region" description="Helical" evidence="1">
    <location>
        <begin position="124"/>
        <end position="143"/>
    </location>
</feature>
<feature type="transmembrane region" description="Helical" evidence="1">
    <location>
        <begin position="73"/>
        <end position="93"/>
    </location>
</feature>
<feature type="transmembrane region" description="Helical" evidence="1">
    <location>
        <begin position="188"/>
        <end position="216"/>
    </location>
</feature>
<accession>A0A4Q2EIA9</accession>
<reference evidence="2 3" key="1">
    <citation type="submission" date="2018-01" db="EMBL/GenBank/DDBJ databases">
        <title>Lactibacter flavus gen. nov., sp. nov., a novel bacterium of the family Propionibacteriaceae isolated from raw milk and dairy products.</title>
        <authorList>
            <person name="Wenning M."/>
            <person name="Breitenwieser F."/>
            <person name="Huptas C."/>
            <person name="von Neubeck M."/>
            <person name="Busse H.-J."/>
            <person name="Scherer S."/>
        </authorList>
    </citation>
    <scope>NUCLEOTIDE SEQUENCE [LARGE SCALE GENOMIC DNA]</scope>
    <source>
        <strain evidence="2 3">VG341</strain>
    </source>
</reference>
<gene>
    <name evidence="2" type="ORF">C1706_04230</name>
</gene>
<evidence type="ECO:0000313" key="3">
    <source>
        <dbReference type="Proteomes" id="UP000290624"/>
    </source>
</evidence>
<dbReference type="RefSeq" id="WP_129457967.1">
    <property type="nucleotide sequence ID" value="NZ_PPCV01000002.1"/>
</dbReference>
<dbReference type="EMBL" id="PPCV01000002">
    <property type="protein sequence ID" value="RXW33069.1"/>
    <property type="molecule type" value="Genomic_DNA"/>
</dbReference>
<evidence type="ECO:0000313" key="2">
    <source>
        <dbReference type="EMBL" id="RXW33069.1"/>
    </source>
</evidence>
<feature type="transmembrane region" description="Helical" evidence="1">
    <location>
        <begin position="41"/>
        <end position="61"/>
    </location>
</feature>
<keyword evidence="1" id="KW-1133">Transmembrane helix</keyword>
<comment type="caution">
    <text evidence="2">The sequence shown here is derived from an EMBL/GenBank/DDBJ whole genome shotgun (WGS) entry which is preliminary data.</text>
</comment>
<dbReference type="Proteomes" id="UP000290624">
    <property type="component" value="Unassembled WGS sequence"/>
</dbReference>
<feature type="transmembrane region" description="Helical" evidence="1">
    <location>
        <begin position="99"/>
        <end position="117"/>
    </location>
</feature>
<feature type="transmembrane region" description="Helical" evidence="1">
    <location>
        <begin position="16"/>
        <end position="35"/>
    </location>
</feature>
<dbReference type="InterPro" id="IPR025576">
    <property type="entry name" value="YwiC"/>
</dbReference>
<sequence>MSGRAFRTGWVPNQHGAWAMLVTPFAIGLILAVRAGTAGGWLLALFACWMLGYFAFHDASLWLKAAPSRRHRYLAPLITYGLASATAGLVTLMGAGWAMAWWGLAYLPLLLPALWLASRRQERATAGGALTVAAASLMTLVARFPDPRTLTAAEWLTPVLVTGAVFAYFFGTVLYVKTNIRERGSRGFLLASITWHGAATVVAATLAGVGVLPWWWAAFFAATTIRAAWVPRLGWSARKLGMVEVVFTVVLIVCFLVA</sequence>
<proteinExistence type="predicted"/>
<feature type="transmembrane region" description="Helical" evidence="1">
    <location>
        <begin position="236"/>
        <end position="257"/>
    </location>
</feature>
<name>A0A4Q2EIA9_9ACTN</name>
<organism evidence="2 3">
    <name type="scientific">Propioniciclava flava</name>
    <dbReference type="NCBI Taxonomy" id="2072026"/>
    <lineage>
        <taxon>Bacteria</taxon>
        <taxon>Bacillati</taxon>
        <taxon>Actinomycetota</taxon>
        <taxon>Actinomycetes</taxon>
        <taxon>Propionibacteriales</taxon>
        <taxon>Propionibacteriaceae</taxon>
        <taxon>Propioniciclava</taxon>
    </lineage>
</organism>
<keyword evidence="1" id="KW-0812">Transmembrane</keyword>
<feature type="transmembrane region" description="Helical" evidence="1">
    <location>
        <begin position="155"/>
        <end position="176"/>
    </location>
</feature>
<dbReference type="AlphaFoldDB" id="A0A4Q2EIA9"/>
<evidence type="ECO:0000256" key="1">
    <source>
        <dbReference type="SAM" id="Phobius"/>
    </source>
</evidence>
<protein>
    <recommendedName>
        <fullName evidence="4">YwiC-like family protein</fullName>
    </recommendedName>
</protein>